<evidence type="ECO:0000256" key="4">
    <source>
        <dbReference type="ARBA" id="ARBA00022490"/>
    </source>
</evidence>
<feature type="domain" description="Enhancer of mRNA-decapping protein 4 C-terminal" evidence="11">
    <location>
        <begin position="1190"/>
        <end position="1310"/>
    </location>
</feature>
<feature type="compositionally biased region" description="Basic and acidic residues" evidence="9">
    <location>
        <begin position="745"/>
        <end position="764"/>
    </location>
</feature>
<dbReference type="GeneTree" id="ENSGT00510000047791"/>
<proteinExistence type="inferred from homology"/>
<keyword evidence="5 8" id="KW-0853">WD repeat</keyword>
<feature type="domain" description="Enhancer of mRNA-decapping protein 4 WD40 repeat region" evidence="10">
    <location>
        <begin position="335"/>
        <end position="380"/>
    </location>
</feature>
<evidence type="ECO:0000256" key="3">
    <source>
        <dbReference type="ARBA" id="ARBA00015762"/>
    </source>
</evidence>
<evidence type="ECO:0000256" key="8">
    <source>
        <dbReference type="PROSITE-ProRule" id="PRU00221"/>
    </source>
</evidence>
<feature type="region of interest" description="Disordered" evidence="9">
    <location>
        <begin position="622"/>
        <end position="641"/>
    </location>
</feature>
<dbReference type="Ensembl" id="ENSABRT00000009472.1">
    <property type="protein sequence ID" value="ENSABRP00000006580.1"/>
    <property type="gene ID" value="ENSABRG00000004784.1"/>
</dbReference>
<dbReference type="PANTHER" id="PTHR15598">
    <property type="entry name" value="ENHANCER OF MRNA-DECAPPING PROTEIN 4"/>
    <property type="match status" value="1"/>
</dbReference>
<evidence type="ECO:0000256" key="2">
    <source>
        <dbReference type="ARBA" id="ARBA00009639"/>
    </source>
</evidence>
<evidence type="ECO:0000256" key="1">
    <source>
        <dbReference type="ARBA" id="ARBA00004201"/>
    </source>
</evidence>
<dbReference type="Gene3D" id="2.130.10.10">
    <property type="entry name" value="YVTN repeat-like/Quinoprotein amine dehydrogenase"/>
    <property type="match status" value="1"/>
</dbReference>
<dbReference type="InterPro" id="IPR045152">
    <property type="entry name" value="EDC4-like"/>
</dbReference>
<gene>
    <name evidence="12" type="primary">EDC4</name>
</gene>
<reference evidence="12" key="2">
    <citation type="submission" date="2025-09" db="UniProtKB">
        <authorList>
            <consortium name="Ensembl"/>
        </authorList>
    </citation>
    <scope>IDENTIFICATION</scope>
</reference>
<dbReference type="GO" id="GO:0000932">
    <property type="term" value="C:P-body"/>
    <property type="evidence" value="ECO:0007669"/>
    <property type="project" value="UniProtKB-SubCell"/>
</dbReference>
<dbReference type="InterPro" id="IPR036322">
    <property type="entry name" value="WD40_repeat_dom_sf"/>
</dbReference>
<dbReference type="InterPro" id="IPR015943">
    <property type="entry name" value="WD40/YVTN_repeat-like_dom_sf"/>
</dbReference>
<evidence type="ECO:0000256" key="9">
    <source>
        <dbReference type="SAM" id="MobiDB-lite"/>
    </source>
</evidence>
<feature type="repeat" description="WD" evidence="8">
    <location>
        <begin position="292"/>
        <end position="325"/>
    </location>
</feature>
<dbReference type="InterPro" id="IPR044938">
    <property type="entry name" value="EDC4_C_sf"/>
</dbReference>
<dbReference type="Gene3D" id="6.10.140.270">
    <property type="match status" value="1"/>
</dbReference>
<dbReference type="InterPro" id="IPR032401">
    <property type="entry name" value="EDC4_WD40"/>
</dbReference>
<keyword evidence="7" id="KW-0175">Coiled coil</keyword>
<evidence type="ECO:0000313" key="13">
    <source>
        <dbReference type="Proteomes" id="UP000694426"/>
    </source>
</evidence>
<keyword evidence="13" id="KW-1185">Reference proteome</keyword>
<keyword evidence="6" id="KW-0677">Repeat</keyword>
<evidence type="ECO:0000256" key="5">
    <source>
        <dbReference type="ARBA" id="ARBA00022574"/>
    </source>
</evidence>
<dbReference type="Gene3D" id="1.10.220.100">
    <property type="entry name" value="conserved c-terminal region of ge- 1"/>
    <property type="match status" value="1"/>
</dbReference>
<accession>A0A8B9BMF2</accession>
<comment type="subcellular location">
    <subcellularLocation>
        <location evidence="1">Cytoplasm</location>
        <location evidence="1">P-body</location>
    </subcellularLocation>
</comment>
<dbReference type="InterPro" id="IPR001680">
    <property type="entry name" value="WD40_rpt"/>
</dbReference>
<feature type="region of interest" description="Disordered" evidence="9">
    <location>
        <begin position="731"/>
        <end position="836"/>
    </location>
</feature>
<dbReference type="Pfam" id="PF16529">
    <property type="entry name" value="Ge1_WD40"/>
    <property type="match status" value="2"/>
</dbReference>
<evidence type="ECO:0000256" key="7">
    <source>
        <dbReference type="ARBA" id="ARBA00023054"/>
    </source>
</evidence>
<protein>
    <recommendedName>
        <fullName evidence="3">Enhancer of mRNA-decapping protein 4</fullName>
    </recommendedName>
</protein>
<dbReference type="InterPro" id="IPR049404">
    <property type="entry name" value="EDC4_C"/>
</dbReference>
<name>A0A8B9BMF2_9AVES</name>
<dbReference type="Proteomes" id="UP000694426">
    <property type="component" value="Unplaced"/>
</dbReference>
<reference evidence="12" key="1">
    <citation type="submission" date="2025-08" db="UniProtKB">
        <authorList>
            <consortium name="Ensembl"/>
        </authorList>
    </citation>
    <scope>IDENTIFICATION</scope>
</reference>
<organism evidence="12 13">
    <name type="scientific">Anser brachyrhynchus</name>
    <name type="common">Pink-footed goose</name>
    <dbReference type="NCBI Taxonomy" id="132585"/>
    <lineage>
        <taxon>Eukaryota</taxon>
        <taxon>Metazoa</taxon>
        <taxon>Chordata</taxon>
        <taxon>Craniata</taxon>
        <taxon>Vertebrata</taxon>
        <taxon>Euteleostomi</taxon>
        <taxon>Archelosauria</taxon>
        <taxon>Archosauria</taxon>
        <taxon>Dinosauria</taxon>
        <taxon>Saurischia</taxon>
        <taxon>Theropoda</taxon>
        <taxon>Coelurosauria</taxon>
        <taxon>Aves</taxon>
        <taxon>Neognathae</taxon>
        <taxon>Galloanserae</taxon>
        <taxon>Anseriformes</taxon>
        <taxon>Anatidae</taxon>
        <taxon>Anserinae</taxon>
        <taxon>Anser</taxon>
    </lineage>
</organism>
<dbReference type="PROSITE" id="PS50294">
    <property type="entry name" value="WD_REPEATS_REGION"/>
    <property type="match status" value="1"/>
</dbReference>
<dbReference type="PROSITE" id="PS50082">
    <property type="entry name" value="WD_REPEATS_2"/>
    <property type="match status" value="1"/>
</dbReference>
<feature type="region of interest" description="Disordered" evidence="9">
    <location>
        <begin position="469"/>
        <end position="507"/>
    </location>
</feature>
<evidence type="ECO:0000259" key="11">
    <source>
        <dbReference type="Pfam" id="PF21289"/>
    </source>
</evidence>
<evidence type="ECO:0000259" key="10">
    <source>
        <dbReference type="Pfam" id="PF16529"/>
    </source>
</evidence>
<dbReference type="Pfam" id="PF21289">
    <property type="entry name" value="EDC4_C"/>
    <property type="match status" value="1"/>
</dbReference>
<evidence type="ECO:0000313" key="12">
    <source>
        <dbReference type="Ensembl" id="ENSABRP00000006580.1"/>
    </source>
</evidence>
<feature type="compositionally biased region" description="Low complexity" evidence="9">
    <location>
        <begin position="565"/>
        <end position="584"/>
    </location>
</feature>
<comment type="similarity">
    <text evidence="2">Belongs to the WD repeat EDC4 family.</text>
</comment>
<evidence type="ECO:0000256" key="6">
    <source>
        <dbReference type="ARBA" id="ARBA00022737"/>
    </source>
</evidence>
<dbReference type="SMART" id="SM00320">
    <property type="entry name" value="WD40"/>
    <property type="match status" value="2"/>
</dbReference>
<keyword evidence="4" id="KW-0963">Cytoplasm</keyword>
<feature type="domain" description="Enhancer of mRNA-decapping protein 4 WD40 repeat region" evidence="10">
    <location>
        <begin position="113"/>
        <end position="333"/>
    </location>
</feature>
<dbReference type="SUPFAM" id="SSF50978">
    <property type="entry name" value="WD40 repeat-like"/>
    <property type="match status" value="1"/>
</dbReference>
<dbReference type="GO" id="GO:0031087">
    <property type="term" value="P:deadenylation-independent decapping of nuclear-transcribed mRNA"/>
    <property type="evidence" value="ECO:0007669"/>
    <property type="project" value="InterPro"/>
</dbReference>
<feature type="region of interest" description="Disordered" evidence="9">
    <location>
        <begin position="531"/>
        <end position="591"/>
    </location>
</feature>
<sequence>MASSNSIDIEDATQHLRDILKLDRPGGSVNENQRPSNSYNGDLNGLLVPDPIVAGDGPSLAKPVHRSISLGALQEKQVICLSGDDSSTCIVISAKDVEIVASSDSSITSKARGSNKVKIQPVARYDWEQKYYYGNLIAVSNSYLAYALRAASNGSAMVRVLSISTAERTLLKGFTGGVADLAFAHLNSNQLACLDEAGNLFVWRLSMDKDKIQEEILVNIKRPENTPLNTSRRIIWCPFIPDDNEENGEEGSQTLALLHEDRAEVWDLDIIRTNNSSWPVEVPNIKEGFIVVKGHSTYLSEGALSPDGTVLATASHDGFVKFWQIYIEGQDEPSFSPDIFSSMSILPSLKVCLDLSAEYLILSDVQRKVLYVMELMQNQEEGKAYFSSISEFLLTHPVLSFGIQAVSRCRLRHTEVLPAEEENDNLSVEGAQGAGAVESAAGVLIKLFCVHTKALQDVQIRFQPLHSPDMGASVPSHGSHEEFGESDLGTEGLGSEKGSVHGSQPDLRRIADLPVPADFLALSNDAKPKLMTPDAFMTPSASLQQVTRGEPSEDLTVSPKMQLDTSLTLSSSSSSLQTSPRSHSVLIPGLSDKLTPKAPVPVTPGNSSLALELQEVEPLVVPQASPTRERSPDVISSASTAMSQDIPEIASETLQRSFTAAPSGLPAEVLEPNHHADSMASAASALHLLSPRNRHNSEHSHHSLDMPPVEVDRLNAPSLLETALTQENACSDSVVGQPWPAAPDITRETRNSMADRDEVEEKHKSSSYHRHSYHLLQHDSQDASAEQSDHDDEVASLASTSGGFGAKASTQRLPVKDWKAKASPRASPKLKRKGKKDDGYAGLARIRVAVGPAVQDLTELIAAGQQRELSELRQNQMELLQRLTDHLDAIQSSLMGHVERVIDSQQEQERILLPMGVNLQHVGKRRLDRALTEGQQRNGQLQEHLSQQLSQSLSTAVCNRLERTVREEMKKTVPQCISKSMDPVASQLSNTIATKLTAVEGTLKESITKLVKSKNLTDSIVRATADTLQGTIQSAYREAFQSVVLPAFEKSCQSMFQQINDTFKQGTQEYIQQLETHMKNKKAREQEARDPLLNQLRQLISTFQSTTEQLASTVTASVHAEVQHQLHIIVGNLQESILAQVQRVIKGEVSLAMKEQQAAVTSSIVQAMRSAAGTPIPSAHLDFQSQQTHILQLLQQGHLNQAFQQALTAADLNLVLYVCETVDTQQVFGQHPCPLSQPVLLSLIQQLSSDLGTRTELKLNYLEEAVMHLDHSDPITRDHMGSVMNQVRQKLLQFLQVEPHNTLSKPARRLMIMLQGLVTPGMT</sequence>
<dbReference type="PANTHER" id="PTHR15598:SF5">
    <property type="entry name" value="ENHANCER OF MRNA-DECAPPING PROTEIN 4"/>
    <property type="match status" value="1"/>
</dbReference>
<dbReference type="FunFam" id="1.10.220.100:FF:000001">
    <property type="entry name" value="Enhancer of mRNA-decapping protein 4"/>
    <property type="match status" value="1"/>
</dbReference>